<protein>
    <recommendedName>
        <fullName evidence="1">PPE family C-terminal domain-containing protein</fullName>
    </recommendedName>
</protein>
<reference evidence="2" key="1">
    <citation type="submission" date="2020-11" db="EMBL/GenBank/DDBJ databases">
        <title>Intraspecies plasmid and genomic variation of Mycobacterium kubicae revealed by the complete genome sequences of two clinical isolates.</title>
        <authorList>
            <person name="Hendrix J.R."/>
            <person name="Epperson L.E."/>
            <person name="Honda J.R."/>
            <person name="Strong M."/>
        </authorList>
    </citation>
    <scope>NUCLEOTIDE SEQUENCE</scope>
    <source>
        <strain evidence="2">JCM 13573</strain>
    </source>
</reference>
<dbReference type="InterPro" id="IPR022171">
    <property type="entry name" value="PPE_C"/>
</dbReference>
<dbReference type="AlphaFoldDB" id="A0AAX1JHB1"/>
<evidence type="ECO:0000313" key="2">
    <source>
        <dbReference type="EMBL" id="QPI40636.1"/>
    </source>
</evidence>
<name>A0AAX1JHB1_9MYCO</name>
<proteinExistence type="predicted"/>
<dbReference type="EMBL" id="CP065047">
    <property type="protein sequence ID" value="QPI40636.1"/>
    <property type="molecule type" value="Genomic_DNA"/>
</dbReference>
<dbReference type="KEGG" id="mku:I2456_09600"/>
<evidence type="ECO:0000313" key="3">
    <source>
        <dbReference type="Proteomes" id="UP000663583"/>
    </source>
</evidence>
<dbReference type="Pfam" id="PF12484">
    <property type="entry name" value="PPE-SVP"/>
    <property type="match status" value="1"/>
</dbReference>
<feature type="domain" description="PPE family C-terminal" evidence="1">
    <location>
        <begin position="1"/>
        <end position="25"/>
    </location>
</feature>
<dbReference type="Proteomes" id="UP000663583">
    <property type="component" value="Chromosome"/>
</dbReference>
<organism evidence="2 3">
    <name type="scientific">Mycobacterium kubicae</name>
    <dbReference type="NCBI Taxonomy" id="120959"/>
    <lineage>
        <taxon>Bacteria</taxon>
        <taxon>Bacillati</taxon>
        <taxon>Actinomycetota</taxon>
        <taxon>Actinomycetes</taxon>
        <taxon>Mycobacteriales</taxon>
        <taxon>Mycobacteriaceae</taxon>
        <taxon>Mycobacterium</taxon>
        <taxon>Mycobacterium simiae complex</taxon>
    </lineage>
</organism>
<evidence type="ECO:0000259" key="1">
    <source>
        <dbReference type="Pfam" id="PF12484"/>
    </source>
</evidence>
<gene>
    <name evidence="2" type="ORF">I2456_09600</name>
</gene>
<sequence>MAAAGKGASAYARPRYGFQPTVMPKQVGCDGEVSGRGSGRP</sequence>
<accession>A0AAX1JHB1</accession>